<dbReference type="AlphaFoldDB" id="A0AAD5SM64"/>
<evidence type="ECO:0000256" key="5">
    <source>
        <dbReference type="RuleBase" id="RU000383"/>
    </source>
</evidence>
<dbReference type="SUPFAM" id="SSF47954">
    <property type="entry name" value="Cyclin-like"/>
    <property type="match status" value="2"/>
</dbReference>
<evidence type="ECO:0000256" key="6">
    <source>
        <dbReference type="SAM" id="MobiDB-lite"/>
    </source>
</evidence>
<evidence type="ECO:0000313" key="10">
    <source>
        <dbReference type="Proteomes" id="UP001212841"/>
    </source>
</evidence>
<evidence type="ECO:0000256" key="2">
    <source>
        <dbReference type="ARBA" id="ARBA00022618"/>
    </source>
</evidence>
<evidence type="ECO:0000256" key="4">
    <source>
        <dbReference type="ARBA" id="ARBA00023306"/>
    </source>
</evidence>
<dbReference type="CDD" id="cd20544">
    <property type="entry name" value="CYCLIN_AtCycD-like_rpt2"/>
    <property type="match status" value="1"/>
</dbReference>
<feature type="domain" description="Cyclin-like" evidence="7">
    <location>
        <begin position="48"/>
        <end position="133"/>
    </location>
</feature>
<dbReference type="SMART" id="SM00385">
    <property type="entry name" value="CYCLIN"/>
    <property type="match status" value="1"/>
</dbReference>
<comment type="caution">
    <text evidence="9">The sequence shown here is derived from an EMBL/GenBank/DDBJ whole genome shotgun (WGS) entry which is preliminary data.</text>
</comment>
<keyword evidence="2" id="KW-0132">Cell division</keyword>
<keyword evidence="4" id="KW-0131">Cell cycle</keyword>
<dbReference type="GO" id="GO:0019887">
    <property type="term" value="F:protein kinase regulator activity"/>
    <property type="evidence" value="ECO:0007669"/>
    <property type="project" value="UniProtKB-ARBA"/>
</dbReference>
<feature type="region of interest" description="Disordered" evidence="6">
    <location>
        <begin position="256"/>
        <end position="331"/>
    </location>
</feature>
<dbReference type="Pfam" id="PF02984">
    <property type="entry name" value="Cyclin_C"/>
    <property type="match status" value="1"/>
</dbReference>
<dbReference type="GO" id="GO:0051726">
    <property type="term" value="P:regulation of cell cycle"/>
    <property type="evidence" value="ECO:0007669"/>
    <property type="project" value="UniProtKB-ARBA"/>
</dbReference>
<dbReference type="GO" id="GO:0051301">
    <property type="term" value="P:cell division"/>
    <property type="evidence" value="ECO:0007669"/>
    <property type="project" value="UniProtKB-KW"/>
</dbReference>
<comment type="similarity">
    <text evidence="1 5">Belongs to the cyclin family.</text>
</comment>
<feature type="domain" description="Cyclin C-terminal" evidence="8">
    <location>
        <begin position="142"/>
        <end position="281"/>
    </location>
</feature>
<keyword evidence="10" id="KW-1185">Reference proteome</keyword>
<feature type="compositionally biased region" description="Pro residues" evidence="6">
    <location>
        <begin position="294"/>
        <end position="309"/>
    </location>
</feature>
<keyword evidence="3 5" id="KW-0195">Cyclin</keyword>
<organism evidence="9 10">
    <name type="scientific">Rhizophlyctis rosea</name>
    <dbReference type="NCBI Taxonomy" id="64517"/>
    <lineage>
        <taxon>Eukaryota</taxon>
        <taxon>Fungi</taxon>
        <taxon>Fungi incertae sedis</taxon>
        <taxon>Chytridiomycota</taxon>
        <taxon>Chytridiomycota incertae sedis</taxon>
        <taxon>Chytridiomycetes</taxon>
        <taxon>Rhizophlyctidales</taxon>
        <taxon>Rhizophlyctidaceae</taxon>
        <taxon>Rhizophlyctis</taxon>
    </lineage>
</organism>
<evidence type="ECO:0000259" key="7">
    <source>
        <dbReference type="SMART" id="SM00385"/>
    </source>
</evidence>
<dbReference type="InterPro" id="IPR013763">
    <property type="entry name" value="Cyclin-like_dom"/>
</dbReference>
<feature type="non-terminal residue" evidence="9">
    <location>
        <position position="331"/>
    </location>
</feature>
<evidence type="ECO:0000313" key="9">
    <source>
        <dbReference type="EMBL" id="KAJ3053509.1"/>
    </source>
</evidence>
<dbReference type="Proteomes" id="UP001212841">
    <property type="component" value="Unassembled WGS sequence"/>
</dbReference>
<dbReference type="InterPro" id="IPR004367">
    <property type="entry name" value="Cyclin_C-dom"/>
</dbReference>
<dbReference type="Pfam" id="PF00134">
    <property type="entry name" value="Cyclin_N"/>
    <property type="match status" value="1"/>
</dbReference>
<dbReference type="InterPro" id="IPR036915">
    <property type="entry name" value="Cyclin-like_sf"/>
</dbReference>
<evidence type="ECO:0000259" key="8">
    <source>
        <dbReference type="SMART" id="SM01332"/>
    </source>
</evidence>
<dbReference type="EMBL" id="JADGJD010000202">
    <property type="protein sequence ID" value="KAJ3053509.1"/>
    <property type="molecule type" value="Genomic_DNA"/>
</dbReference>
<reference evidence="9" key="1">
    <citation type="submission" date="2020-05" db="EMBL/GenBank/DDBJ databases">
        <title>Phylogenomic resolution of chytrid fungi.</title>
        <authorList>
            <person name="Stajich J.E."/>
            <person name="Amses K."/>
            <person name="Simmons R."/>
            <person name="Seto K."/>
            <person name="Myers J."/>
            <person name="Bonds A."/>
            <person name="Quandt C.A."/>
            <person name="Barry K."/>
            <person name="Liu P."/>
            <person name="Grigoriev I."/>
            <person name="Longcore J.E."/>
            <person name="James T.Y."/>
        </authorList>
    </citation>
    <scope>NUCLEOTIDE SEQUENCE</scope>
    <source>
        <strain evidence="9">JEL0318</strain>
    </source>
</reference>
<evidence type="ECO:0000256" key="1">
    <source>
        <dbReference type="ARBA" id="ARBA00008742"/>
    </source>
</evidence>
<accession>A0AAD5SM64</accession>
<dbReference type="PANTHER" id="PTHR10177">
    <property type="entry name" value="CYCLINS"/>
    <property type="match status" value="1"/>
</dbReference>
<dbReference type="InterPro" id="IPR039361">
    <property type="entry name" value="Cyclin"/>
</dbReference>
<gene>
    <name evidence="9" type="primary">CCND1</name>
    <name evidence="9" type="ORF">HK097_004150</name>
</gene>
<name>A0AAD5SM64_9FUNG</name>
<dbReference type="InterPro" id="IPR006671">
    <property type="entry name" value="Cyclin_N"/>
</dbReference>
<dbReference type="Gene3D" id="1.10.472.10">
    <property type="entry name" value="Cyclin-like"/>
    <property type="match status" value="2"/>
</dbReference>
<protein>
    <submittedName>
        <fullName evidence="9">G1/S-specific cyclin-D1</fullName>
    </submittedName>
</protein>
<proteinExistence type="inferred from homology"/>
<sequence length="331" mass="37673">MPEDEMVRAQKLYLFRQELGDIYKIRYGYWDSVQSGKITTHHRRELIRWLYQLVDFFRYESTESFQLAVNYLDRVCSKYVTHLSEYQALGAACFLIAAKACEPHPPTCSDMARLSAGAYDVQDLKDTELTVLQVLRWNLNAPTPALFLDSFMKVFPLKKRELDEVLHKADTYVAVIQSDYHFMRYRPSVQTAAALQCAFKSIGRSADVFHAYMTRELDSLSLDTAAIVSGLELPQLREINECARLMSKIITPTLAHMQTSHPRAKNATKDNHNSIAARTRSRRTCTNVKHGLATPPPSDSPNENEPPQPSSEGWGSEEDELSMSDEIGEEE</sequence>
<evidence type="ECO:0000256" key="3">
    <source>
        <dbReference type="ARBA" id="ARBA00023127"/>
    </source>
</evidence>
<feature type="compositionally biased region" description="Acidic residues" evidence="6">
    <location>
        <begin position="315"/>
        <end position="331"/>
    </location>
</feature>
<dbReference type="SMART" id="SM01332">
    <property type="entry name" value="Cyclin_C"/>
    <property type="match status" value="1"/>
</dbReference>
<dbReference type="FunFam" id="1.10.472.10:FF:000010">
    <property type="entry name" value="G1/S-specific cyclin Cln1"/>
    <property type="match status" value="1"/>
</dbReference>